<feature type="transmembrane region" description="Helical" evidence="1">
    <location>
        <begin position="47"/>
        <end position="64"/>
    </location>
</feature>
<feature type="transmembrane region" description="Helical" evidence="1">
    <location>
        <begin position="186"/>
        <end position="206"/>
    </location>
</feature>
<gene>
    <name evidence="2" type="ORF">GTQ48_07260</name>
</gene>
<comment type="caution">
    <text evidence="2">The sequence shown here is derived from an EMBL/GenBank/DDBJ whole genome shotgun (WGS) entry which is preliminary data.</text>
</comment>
<dbReference type="EMBL" id="JAAAWO010000004">
    <property type="protein sequence ID" value="NDW15313.1"/>
    <property type="molecule type" value="Genomic_DNA"/>
</dbReference>
<feature type="transmembrane region" description="Helical" evidence="1">
    <location>
        <begin position="6"/>
        <end position="26"/>
    </location>
</feature>
<reference evidence="2 3" key="1">
    <citation type="submission" date="2020-01" db="EMBL/GenBank/DDBJ databases">
        <title>Genomes of bacteria type strains.</title>
        <authorList>
            <person name="Chen J."/>
            <person name="Zhu S."/>
            <person name="Yang J."/>
        </authorList>
    </citation>
    <scope>NUCLEOTIDE SEQUENCE [LARGE SCALE GENOMIC DNA]</scope>
    <source>
        <strain evidence="2 3">LMG 24078</strain>
    </source>
</reference>
<feature type="transmembrane region" description="Helical" evidence="1">
    <location>
        <begin position="98"/>
        <end position="118"/>
    </location>
</feature>
<keyword evidence="1" id="KW-0472">Membrane</keyword>
<accession>A0A6N9TDF0</accession>
<feature type="transmembrane region" description="Helical" evidence="1">
    <location>
        <begin position="70"/>
        <end position="91"/>
    </location>
</feature>
<dbReference type="RefSeq" id="WP_163105916.1">
    <property type="nucleotide sequence ID" value="NZ_JAAAWO010000004.1"/>
</dbReference>
<sequence length="225" mass="24623">MLYHILGTVSAVAFLLTWYGLAKQIINVEKLRESNQSSTQSLSTNQFASSFFAFYANFIFGIAIEPFSHYLVWTRFGALLLILVILFQLWYDRRSIPTGLILGLCATAMVIGLCSMGFRPYPSVAKLGANSLMLIVTALLIQGTLHQIIVVRRSKVIGALSPALFRSILIKDVTTLAFALTMPIAVAWPLIVLNGASVITRGGLLVQMKMVGEKSGEKNGHKEAS</sequence>
<evidence type="ECO:0000256" key="1">
    <source>
        <dbReference type="SAM" id="Phobius"/>
    </source>
</evidence>
<proteinExistence type="predicted"/>
<keyword evidence="1" id="KW-1133">Transmembrane helix</keyword>
<evidence type="ECO:0000313" key="3">
    <source>
        <dbReference type="Proteomes" id="UP000471381"/>
    </source>
</evidence>
<dbReference type="Proteomes" id="UP000471381">
    <property type="component" value="Unassembled WGS sequence"/>
</dbReference>
<feature type="transmembrane region" description="Helical" evidence="1">
    <location>
        <begin position="130"/>
        <end position="151"/>
    </location>
</feature>
<organism evidence="2 3">
    <name type="scientific">Alteromonas genovensis</name>
    <dbReference type="NCBI Taxonomy" id="471225"/>
    <lineage>
        <taxon>Bacteria</taxon>
        <taxon>Pseudomonadati</taxon>
        <taxon>Pseudomonadota</taxon>
        <taxon>Gammaproteobacteria</taxon>
        <taxon>Alteromonadales</taxon>
        <taxon>Alteromonadaceae</taxon>
        <taxon>Alteromonas/Salinimonas group</taxon>
        <taxon>Alteromonas</taxon>
    </lineage>
</organism>
<evidence type="ECO:0000313" key="2">
    <source>
        <dbReference type="EMBL" id="NDW15313.1"/>
    </source>
</evidence>
<dbReference type="AlphaFoldDB" id="A0A6N9TDF0"/>
<keyword evidence="1" id="KW-0812">Transmembrane</keyword>
<keyword evidence="3" id="KW-1185">Reference proteome</keyword>
<name>A0A6N9TDF0_9ALTE</name>
<protein>
    <submittedName>
        <fullName evidence="2">Uncharacterized protein</fullName>
    </submittedName>
</protein>